<sequence>MPRTSLRRIRPIFKLRVRFQAHEMRSLVKVIVQCSLQYRKLAKPQIPSVEDMRRRNGTMRETSVLSVLSYVTFMPP</sequence>
<evidence type="ECO:0000313" key="1">
    <source>
        <dbReference type="EMBL" id="KAF2636003.1"/>
    </source>
</evidence>
<dbReference type="Proteomes" id="UP000799753">
    <property type="component" value="Unassembled WGS sequence"/>
</dbReference>
<protein>
    <submittedName>
        <fullName evidence="1">Uncharacterized protein</fullName>
    </submittedName>
</protein>
<reference evidence="1" key="1">
    <citation type="journal article" date="2020" name="Stud. Mycol.">
        <title>101 Dothideomycetes genomes: a test case for predicting lifestyles and emergence of pathogens.</title>
        <authorList>
            <person name="Haridas S."/>
            <person name="Albert R."/>
            <person name="Binder M."/>
            <person name="Bloem J."/>
            <person name="Labutti K."/>
            <person name="Salamov A."/>
            <person name="Andreopoulos B."/>
            <person name="Baker S."/>
            <person name="Barry K."/>
            <person name="Bills G."/>
            <person name="Bluhm B."/>
            <person name="Cannon C."/>
            <person name="Castanera R."/>
            <person name="Culley D."/>
            <person name="Daum C."/>
            <person name="Ezra D."/>
            <person name="Gonzalez J."/>
            <person name="Henrissat B."/>
            <person name="Kuo A."/>
            <person name="Liang C."/>
            <person name="Lipzen A."/>
            <person name="Lutzoni F."/>
            <person name="Magnuson J."/>
            <person name="Mondo S."/>
            <person name="Nolan M."/>
            <person name="Ohm R."/>
            <person name="Pangilinan J."/>
            <person name="Park H.-J."/>
            <person name="Ramirez L."/>
            <person name="Alfaro M."/>
            <person name="Sun H."/>
            <person name="Tritt A."/>
            <person name="Yoshinaga Y."/>
            <person name="Zwiers L.-H."/>
            <person name="Turgeon B."/>
            <person name="Goodwin S."/>
            <person name="Spatafora J."/>
            <person name="Crous P."/>
            <person name="Grigoriev I."/>
        </authorList>
    </citation>
    <scope>NUCLEOTIDE SEQUENCE</scope>
    <source>
        <strain evidence="1">CBS 473.64</strain>
    </source>
</reference>
<proteinExistence type="predicted"/>
<dbReference type="AlphaFoldDB" id="A0A6A6RN73"/>
<organism evidence="1 2">
    <name type="scientific">Massarina eburnea CBS 473.64</name>
    <dbReference type="NCBI Taxonomy" id="1395130"/>
    <lineage>
        <taxon>Eukaryota</taxon>
        <taxon>Fungi</taxon>
        <taxon>Dikarya</taxon>
        <taxon>Ascomycota</taxon>
        <taxon>Pezizomycotina</taxon>
        <taxon>Dothideomycetes</taxon>
        <taxon>Pleosporomycetidae</taxon>
        <taxon>Pleosporales</taxon>
        <taxon>Massarineae</taxon>
        <taxon>Massarinaceae</taxon>
        <taxon>Massarina</taxon>
    </lineage>
</organism>
<dbReference type="EMBL" id="MU006801">
    <property type="protein sequence ID" value="KAF2636003.1"/>
    <property type="molecule type" value="Genomic_DNA"/>
</dbReference>
<accession>A0A6A6RN73</accession>
<gene>
    <name evidence="1" type="ORF">P280DRAFT_162934</name>
</gene>
<evidence type="ECO:0000313" key="2">
    <source>
        <dbReference type="Proteomes" id="UP000799753"/>
    </source>
</evidence>
<keyword evidence="2" id="KW-1185">Reference proteome</keyword>
<name>A0A6A6RN73_9PLEO</name>